<dbReference type="Proteomes" id="UP000292346">
    <property type="component" value="Unassembled WGS sequence"/>
</dbReference>
<protein>
    <submittedName>
        <fullName evidence="3">Amino acid adenylation domain-containing protein</fullName>
    </submittedName>
</protein>
<dbReference type="Pfam" id="PF13193">
    <property type="entry name" value="AMP-binding_C"/>
    <property type="match status" value="1"/>
</dbReference>
<dbReference type="InterPro" id="IPR000873">
    <property type="entry name" value="AMP-dep_synth/lig_dom"/>
</dbReference>
<evidence type="ECO:0000259" key="1">
    <source>
        <dbReference type="Pfam" id="PF00501"/>
    </source>
</evidence>
<evidence type="ECO:0000313" key="3">
    <source>
        <dbReference type="EMBL" id="TCC06294.1"/>
    </source>
</evidence>
<proteinExistence type="predicted"/>
<reference evidence="3 4" key="1">
    <citation type="submission" date="2019-02" db="EMBL/GenBank/DDBJ databases">
        <title>Kribbella capetownensis sp. nov. and Kribbella speibonae sp. nov., isolated from soil.</title>
        <authorList>
            <person name="Curtis S.M."/>
            <person name="Norton I."/>
            <person name="Everest G.J."/>
            <person name="Meyers P.R."/>
        </authorList>
    </citation>
    <scope>NUCLEOTIDE SEQUENCE [LARGE SCALE GENOMIC DNA]</scope>
    <source>
        <strain evidence="3 4">KCTC 29219</strain>
    </source>
</reference>
<comment type="caution">
    <text evidence="3">The sequence shown here is derived from an EMBL/GenBank/DDBJ whole genome shotgun (WGS) entry which is preliminary data.</text>
</comment>
<dbReference type="AlphaFoldDB" id="A0A4R0H9V6"/>
<keyword evidence="4" id="KW-1185">Reference proteome</keyword>
<evidence type="ECO:0000259" key="2">
    <source>
        <dbReference type="Pfam" id="PF13193"/>
    </source>
</evidence>
<dbReference type="NCBIfam" id="TIGR01733">
    <property type="entry name" value="AA-adenyl-dom"/>
    <property type="match status" value="1"/>
</dbReference>
<dbReference type="Pfam" id="PF00501">
    <property type="entry name" value="AMP-binding"/>
    <property type="match status" value="1"/>
</dbReference>
<dbReference type="PRINTS" id="PR00154">
    <property type="entry name" value="AMPBINDING"/>
</dbReference>
<feature type="domain" description="AMP-binding enzyme C-terminal" evidence="2">
    <location>
        <begin position="421"/>
        <end position="496"/>
    </location>
</feature>
<dbReference type="SUPFAM" id="SSF56801">
    <property type="entry name" value="Acetyl-CoA synthetase-like"/>
    <property type="match status" value="1"/>
</dbReference>
<dbReference type="GO" id="GO:0043041">
    <property type="term" value="P:amino acid activation for nonribosomal peptide biosynthetic process"/>
    <property type="evidence" value="ECO:0007669"/>
    <property type="project" value="TreeGrafter"/>
</dbReference>
<dbReference type="EMBL" id="SJJZ01000003">
    <property type="protein sequence ID" value="TCC06294.1"/>
    <property type="molecule type" value="Genomic_DNA"/>
</dbReference>
<feature type="domain" description="AMP-dependent synthetase/ligase" evidence="1">
    <location>
        <begin position="28"/>
        <end position="362"/>
    </location>
</feature>
<dbReference type="OrthoDB" id="9803968at2"/>
<accession>A0A4R0H9V6</accession>
<dbReference type="PROSITE" id="PS00455">
    <property type="entry name" value="AMP_BINDING"/>
    <property type="match status" value="1"/>
</dbReference>
<dbReference type="GO" id="GO:0044550">
    <property type="term" value="P:secondary metabolite biosynthetic process"/>
    <property type="evidence" value="ECO:0007669"/>
    <property type="project" value="TreeGrafter"/>
</dbReference>
<sequence length="511" mass="54607">MTAEVLDDQQRWQGSHLSFVDRSIPDRFAERAGAQPDAVAVAAGTESLSYAELDAASADLAARLRAAGVRRGARVAFAVRRDPWLVVAMLGILRAGAAFVPLERGMPAARVRAILADAEPCAIVTDDEDTDVFGSIPRLPARSAGGSDSGPVEELAGDDVAYVLYTSGSTGTPKGVVVSHRSVVAFVAAVEQLFQLTAADRIVAFAASVFDVSIFDVFGALLTGARIQVATDADRLNVRRLQRLLEDEAITVADLPPAVLGMLDPVRLPDLRVVFVGGEAYPGSLVNAWNRGRRFVNGYGPTECTVTMVTHDCDGVWDTSPPIGLPIANHVAYVLDENLEPVPDGAPGELVIGGTGLAYGYLNRPGHTARVFVPDPFGADPGARLYRTGDRVHRLPNGRLVFLDRIDRQVKLHGVRVEPGEVEAALMRDHEIAQAYVTVWIDTDGRKRLAAYVASRDGAAVDPRQLRSRLSERLTSSMIPAVITVLPTLPLTSSGKIDHRALPAPVFGATP</sequence>
<dbReference type="RefSeq" id="WP_131343637.1">
    <property type="nucleotide sequence ID" value="NZ_SJJZ01000003.1"/>
</dbReference>
<dbReference type="InterPro" id="IPR042099">
    <property type="entry name" value="ANL_N_sf"/>
</dbReference>
<dbReference type="FunFam" id="3.40.50.12780:FF:000012">
    <property type="entry name" value="Non-ribosomal peptide synthetase"/>
    <property type="match status" value="1"/>
</dbReference>
<dbReference type="Gene3D" id="3.40.50.12780">
    <property type="entry name" value="N-terminal domain of ligase-like"/>
    <property type="match status" value="1"/>
</dbReference>
<dbReference type="InterPro" id="IPR010071">
    <property type="entry name" value="AA_adenyl_dom"/>
</dbReference>
<dbReference type="InterPro" id="IPR020845">
    <property type="entry name" value="AMP-binding_CS"/>
</dbReference>
<organism evidence="3 4">
    <name type="scientific">Kribbella soli</name>
    <dbReference type="NCBI Taxonomy" id="1124743"/>
    <lineage>
        <taxon>Bacteria</taxon>
        <taxon>Bacillati</taxon>
        <taxon>Actinomycetota</taxon>
        <taxon>Actinomycetes</taxon>
        <taxon>Propionibacteriales</taxon>
        <taxon>Kribbellaceae</taxon>
        <taxon>Kribbella</taxon>
    </lineage>
</organism>
<dbReference type="InterPro" id="IPR020459">
    <property type="entry name" value="AMP-binding"/>
</dbReference>
<dbReference type="InterPro" id="IPR045851">
    <property type="entry name" value="AMP-bd_C_sf"/>
</dbReference>
<gene>
    <name evidence="3" type="ORF">E0H45_30685</name>
</gene>
<dbReference type="InterPro" id="IPR025110">
    <property type="entry name" value="AMP-bd_C"/>
</dbReference>
<dbReference type="PANTHER" id="PTHR45527">
    <property type="entry name" value="NONRIBOSOMAL PEPTIDE SYNTHETASE"/>
    <property type="match status" value="1"/>
</dbReference>
<dbReference type="Gene3D" id="3.30.300.30">
    <property type="match status" value="1"/>
</dbReference>
<dbReference type="GO" id="GO:0005737">
    <property type="term" value="C:cytoplasm"/>
    <property type="evidence" value="ECO:0007669"/>
    <property type="project" value="TreeGrafter"/>
</dbReference>
<evidence type="ECO:0000313" key="4">
    <source>
        <dbReference type="Proteomes" id="UP000292346"/>
    </source>
</evidence>
<name>A0A4R0H9V6_9ACTN</name>
<dbReference type="GO" id="GO:0031177">
    <property type="term" value="F:phosphopantetheine binding"/>
    <property type="evidence" value="ECO:0007669"/>
    <property type="project" value="TreeGrafter"/>
</dbReference>
<dbReference type="CDD" id="cd05930">
    <property type="entry name" value="A_NRPS"/>
    <property type="match status" value="1"/>
</dbReference>
<dbReference type="PANTHER" id="PTHR45527:SF1">
    <property type="entry name" value="FATTY ACID SYNTHASE"/>
    <property type="match status" value="1"/>
</dbReference>